<evidence type="ECO:0000256" key="7">
    <source>
        <dbReference type="ARBA" id="ARBA00022782"/>
    </source>
</evidence>
<dbReference type="GO" id="GO:0000978">
    <property type="term" value="F:RNA polymerase II cis-regulatory region sequence-specific DNA binding"/>
    <property type="evidence" value="ECO:0007669"/>
    <property type="project" value="TreeGrafter"/>
</dbReference>
<keyword evidence="5" id="KW-0963">Cytoplasm</keyword>
<keyword evidence="11 20" id="KW-0238">DNA-binding</keyword>
<sequence>MHRSLTALAHLLACCLHLLLLSLTSHNFLSSHADVTRSVATCTSPLSTKNVLPGTSLTYKTPGASNVNRSGNVKRPMNAFMVWAREYRPKLANRLPNANNAEISVKLGQVWNELTNDEKKPFYEEAERIKTKHKLDNPGWVYRPQPSRKRRAEPFADLSLWTRFGFATSSLSQSAISIAPQISTNTLSGNTTNKSPLTNQSNSSVVVRLNTTQVSSHSLVCTEVKPVPPVQYTLITQPVHSQAGTSANESLSTISPTVRGRPPSASIRKPANTQVNSAAAPTVRILNCETSAPPIPVKFRKLEEKTSNENGCCEFSSKTSTAGSTTPMTVLTTSVVTTNAASAYCEYVSSSTTDDGTVPYVYCVKSSPASSNTRGRRNLKENRCPKSKQKQRHQPFRRTPSESVYSLDKFNPLGDAVNSDPAALIGDLVEFDCHGNGSQIFGDLELRPSPCSYCVLSSPPQPLECSCYEKLDEDLNAYASCSTTSSLHTPRPYRDFIEVPLDLTAFPILEESADEIL</sequence>
<protein>
    <recommendedName>
        <fullName evidence="4">Sex-determining region Y protein</fullName>
    </recommendedName>
    <alternativeName>
        <fullName evidence="15">Testis-determining factor</fullName>
    </alternativeName>
    <alternativeName>
        <fullName evidence="19">Transcription factor SOX-30</fullName>
    </alternativeName>
</protein>
<feature type="region of interest" description="Disordered" evidence="21">
    <location>
        <begin position="184"/>
        <end position="203"/>
    </location>
</feature>
<dbReference type="InterPro" id="IPR036910">
    <property type="entry name" value="HMG_box_dom_sf"/>
</dbReference>
<dbReference type="PANTHER" id="PTHR10270">
    <property type="entry name" value="SOX TRANSCRIPTION FACTOR"/>
    <property type="match status" value="1"/>
</dbReference>
<feature type="region of interest" description="Disordered" evidence="21">
    <location>
        <begin position="243"/>
        <end position="275"/>
    </location>
</feature>
<keyword evidence="10" id="KW-0805">Transcription regulation</keyword>
<evidence type="ECO:0000256" key="20">
    <source>
        <dbReference type="PROSITE-ProRule" id="PRU00267"/>
    </source>
</evidence>
<accession>A0A7J7JUW7</accession>
<keyword evidence="13" id="KW-0804">Transcription</keyword>
<evidence type="ECO:0000256" key="12">
    <source>
        <dbReference type="ARBA" id="ARBA00023159"/>
    </source>
</evidence>
<evidence type="ECO:0000256" key="18">
    <source>
        <dbReference type="ARBA" id="ARBA00063959"/>
    </source>
</evidence>
<evidence type="ECO:0000256" key="15">
    <source>
        <dbReference type="ARBA" id="ARBA00032498"/>
    </source>
</evidence>
<keyword evidence="9" id="KW-0726">Sexual differentiation</keyword>
<proteinExistence type="inferred from homology"/>
<evidence type="ECO:0000256" key="17">
    <source>
        <dbReference type="ARBA" id="ARBA00054217"/>
    </source>
</evidence>
<dbReference type="FunFam" id="1.10.30.10:FF:000027">
    <property type="entry name" value="Transcription factor SOX-30"/>
    <property type="match status" value="1"/>
</dbReference>
<comment type="function">
    <text evidence="17">Acts both as a transcriptional activator and a repressor. Binds to the DNA sequence 5'-ACAAT-3' and shows a preference for guanine residues surrounding this core motif. Binds to its own promoter and activates its own transcription. Required to activate the expression of postmeiotic genes involved in spermiogenesis. Binds to the promoter region of CTNNB1 and represses its transcription which leads to inhibition of Wnt signaling. Also inhibits Wnt signaling by binding to the CTNNB1 protein, preventing interaction of CTNNB1 with TCF7L2/TCF4.</text>
</comment>
<evidence type="ECO:0000313" key="24">
    <source>
        <dbReference type="EMBL" id="KAF6029665.1"/>
    </source>
</evidence>
<dbReference type="EMBL" id="VXIV02001797">
    <property type="protein sequence ID" value="KAF6029665.1"/>
    <property type="molecule type" value="Genomic_DNA"/>
</dbReference>
<keyword evidence="14 20" id="KW-0539">Nucleus</keyword>
<dbReference type="SUPFAM" id="SSF47095">
    <property type="entry name" value="HMG-box"/>
    <property type="match status" value="1"/>
</dbReference>
<feature type="domain" description="HMG box" evidence="23">
    <location>
        <begin position="73"/>
        <end position="141"/>
    </location>
</feature>
<dbReference type="GO" id="GO:0030154">
    <property type="term" value="P:cell differentiation"/>
    <property type="evidence" value="ECO:0007669"/>
    <property type="project" value="UniProtKB-KW"/>
</dbReference>
<comment type="function">
    <text evidence="16">Transcriptional regulator that controls a genetic switch in male development. It is necessary and sufficient for initiating male sex determination by directing the development of supporting cell precursors (pre-Sertoli cells) as Sertoli rather than granulosa cells. Involved in different aspects of gene regulation including promoter activation or repression. Binds to the DNA consensus sequence 5'-[AT]AACAA[AT]-3'. SRY HMG box recognizes DNA by partial intercalation in the minor groove and promotes DNA bending. Also involved in pre-mRNA splicing. In male adult brain involved in the maintenance of motor functions of dopaminergic neurons.</text>
</comment>
<dbReference type="GO" id="GO:0005516">
    <property type="term" value="F:calmodulin binding"/>
    <property type="evidence" value="ECO:0007669"/>
    <property type="project" value="UniProtKB-KW"/>
</dbReference>
<dbReference type="GO" id="GO:0001228">
    <property type="term" value="F:DNA-binding transcription activator activity, RNA polymerase II-specific"/>
    <property type="evidence" value="ECO:0007669"/>
    <property type="project" value="TreeGrafter"/>
</dbReference>
<reference evidence="24" key="1">
    <citation type="submission" date="2020-06" db="EMBL/GenBank/DDBJ databases">
        <title>Draft genome of Bugula neritina, a colonial animal packing powerful symbionts and potential medicines.</title>
        <authorList>
            <person name="Rayko M."/>
        </authorList>
    </citation>
    <scope>NUCLEOTIDE SEQUENCE [LARGE SCALE GENOMIC DNA]</scope>
    <source>
        <strain evidence="24">Kwan_BN1</strain>
    </source>
</reference>
<evidence type="ECO:0000256" key="3">
    <source>
        <dbReference type="ARBA" id="ARBA00005998"/>
    </source>
</evidence>
<evidence type="ECO:0000256" key="13">
    <source>
        <dbReference type="ARBA" id="ARBA00023163"/>
    </source>
</evidence>
<evidence type="ECO:0000259" key="23">
    <source>
        <dbReference type="PROSITE" id="PS50118"/>
    </source>
</evidence>
<evidence type="ECO:0000256" key="16">
    <source>
        <dbReference type="ARBA" id="ARBA00045821"/>
    </source>
</evidence>
<keyword evidence="25" id="KW-1185">Reference proteome</keyword>
<evidence type="ECO:0000313" key="25">
    <source>
        <dbReference type="Proteomes" id="UP000593567"/>
    </source>
</evidence>
<gene>
    <name evidence="24" type="ORF">EB796_011996</name>
</gene>
<evidence type="ECO:0000256" key="19">
    <source>
        <dbReference type="ARBA" id="ARBA00070331"/>
    </source>
</evidence>
<feature type="chain" id="PRO_5029769917" description="Sex-determining region Y protein" evidence="22">
    <location>
        <begin position="34"/>
        <end position="517"/>
    </location>
</feature>
<keyword evidence="6" id="KW-0678">Repressor</keyword>
<evidence type="ECO:0000256" key="10">
    <source>
        <dbReference type="ARBA" id="ARBA00023015"/>
    </source>
</evidence>
<organism evidence="24 25">
    <name type="scientific">Bugula neritina</name>
    <name type="common">Brown bryozoan</name>
    <name type="synonym">Sertularia neritina</name>
    <dbReference type="NCBI Taxonomy" id="10212"/>
    <lineage>
        <taxon>Eukaryota</taxon>
        <taxon>Metazoa</taxon>
        <taxon>Spiralia</taxon>
        <taxon>Lophotrochozoa</taxon>
        <taxon>Bryozoa</taxon>
        <taxon>Gymnolaemata</taxon>
        <taxon>Cheilostomatida</taxon>
        <taxon>Flustrina</taxon>
        <taxon>Buguloidea</taxon>
        <taxon>Bugulidae</taxon>
        <taxon>Bugula</taxon>
    </lineage>
</organism>
<comment type="subcellular location">
    <subcellularLocation>
        <location evidence="2">Cytoplasm</location>
    </subcellularLocation>
    <subcellularLocation>
        <location evidence="1">Nucleus speckle</location>
    </subcellularLocation>
</comment>
<dbReference type="AlphaFoldDB" id="A0A7J7JUW7"/>
<evidence type="ECO:0000256" key="22">
    <source>
        <dbReference type="SAM" id="SignalP"/>
    </source>
</evidence>
<evidence type="ECO:0000256" key="2">
    <source>
        <dbReference type="ARBA" id="ARBA00004496"/>
    </source>
</evidence>
<feature type="region of interest" description="Disordered" evidence="21">
    <location>
        <begin position="367"/>
        <end position="401"/>
    </location>
</feature>
<dbReference type="InterPro" id="IPR050140">
    <property type="entry name" value="SRY-related_HMG-box_TF-like"/>
</dbReference>
<feature type="signal peptide" evidence="22">
    <location>
        <begin position="1"/>
        <end position="33"/>
    </location>
</feature>
<dbReference type="PANTHER" id="PTHR10270:SF161">
    <property type="entry name" value="SEX-DETERMINING REGION Y PROTEIN"/>
    <property type="match status" value="1"/>
</dbReference>
<evidence type="ECO:0000256" key="6">
    <source>
        <dbReference type="ARBA" id="ARBA00022491"/>
    </source>
</evidence>
<dbReference type="Proteomes" id="UP000593567">
    <property type="component" value="Unassembled WGS sequence"/>
</dbReference>
<dbReference type="OrthoDB" id="6247875at2759"/>
<name>A0A7J7JUW7_BUGNE</name>
<keyword evidence="12" id="KW-0010">Activator</keyword>
<feature type="compositionally biased region" description="Basic residues" evidence="21">
    <location>
        <begin position="385"/>
        <end position="396"/>
    </location>
</feature>
<evidence type="ECO:0000256" key="8">
    <source>
        <dbReference type="ARBA" id="ARBA00022860"/>
    </source>
</evidence>
<dbReference type="Gene3D" id="1.10.30.10">
    <property type="entry name" value="High mobility group box domain"/>
    <property type="match status" value="1"/>
</dbReference>
<dbReference type="GO" id="GO:0007548">
    <property type="term" value="P:sex differentiation"/>
    <property type="evidence" value="ECO:0007669"/>
    <property type="project" value="UniProtKB-KW"/>
</dbReference>
<comment type="subunit">
    <text evidence="18">Interacts with CTNNB1, competitively inhibiting CTNNB1-TCF7L2/TCF4 interaction.</text>
</comment>
<keyword evidence="7" id="KW-0221">Differentiation</keyword>
<dbReference type="GO" id="GO:0016607">
    <property type="term" value="C:nuclear speck"/>
    <property type="evidence" value="ECO:0007669"/>
    <property type="project" value="UniProtKB-SubCell"/>
</dbReference>
<dbReference type="CDD" id="cd22033">
    <property type="entry name" value="HMG-box_SoxH_SOX30"/>
    <property type="match status" value="1"/>
</dbReference>
<evidence type="ECO:0000256" key="9">
    <source>
        <dbReference type="ARBA" id="ARBA00022928"/>
    </source>
</evidence>
<comment type="caution">
    <text evidence="24">The sequence shown here is derived from an EMBL/GenBank/DDBJ whole genome shotgun (WGS) entry which is preliminary data.</text>
</comment>
<evidence type="ECO:0000256" key="1">
    <source>
        <dbReference type="ARBA" id="ARBA00004324"/>
    </source>
</evidence>
<evidence type="ECO:0000256" key="14">
    <source>
        <dbReference type="ARBA" id="ARBA00023242"/>
    </source>
</evidence>
<feature type="compositionally biased region" description="Polar residues" evidence="21">
    <location>
        <begin position="243"/>
        <end position="256"/>
    </location>
</feature>
<evidence type="ECO:0000256" key="11">
    <source>
        <dbReference type="ARBA" id="ARBA00023125"/>
    </source>
</evidence>
<comment type="similarity">
    <text evidence="3">Belongs to the SRY family.</text>
</comment>
<evidence type="ECO:0000256" key="21">
    <source>
        <dbReference type="SAM" id="MobiDB-lite"/>
    </source>
</evidence>
<evidence type="ECO:0000256" key="4">
    <source>
        <dbReference type="ARBA" id="ARBA00019052"/>
    </source>
</evidence>
<dbReference type="Pfam" id="PF00505">
    <property type="entry name" value="HMG_box"/>
    <property type="match status" value="1"/>
</dbReference>
<dbReference type="InterPro" id="IPR009071">
    <property type="entry name" value="HMG_box_dom"/>
</dbReference>
<feature type="compositionally biased region" description="Polar residues" evidence="21">
    <location>
        <begin position="185"/>
        <end position="203"/>
    </location>
</feature>
<keyword evidence="8" id="KW-0112">Calmodulin-binding</keyword>
<dbReference type="PROSITE" id="PS50118">
    <property type="entry name" value="HMG_BOX_2"/>
    <property type="match status" value="1"/>
</dbReference>
<dbReference type="SMART" id="SM00398">
    <property type="entry name" value="HMG"/>
    <property type="match status" value="1"/>
</dbReference>
<keyword evidence="22" id="KW-0732">Signal</keyword>
<feature type="DNA-binding region" description="HMG box" evidence="20">
    <location>
        <begin position="73"/>
        <end position="141"/>
    </location>
</feature>
<evidence type="ECO:0000256" key="5">
    <source>
        <dbReference type="ARBA" id="ARBA00022490"/>
    </source>
</evidence>
<dbReference type="GO" id="GO:0005737">
    <property type="term" value="C:cytoplasm"/>
    <property type="evidence" value="ECO:0007669"/>
    <property type="project" value="UniProtKB-SubCell"/>
</dbReference>